<proteinExistence type="predicted"/>
<protein>
    <submittedName>
        <fullName evidence="1">Uncharacterized protein</fullName>
    </submittedName>
</protein>
<name>A0AAN6EZW1_EXODE</name>
<gene>
    <name evidence="1" type="ORF">HRR80_001548</name>
</gene>
<dbReference type="EMBL" id="JAJGCB010000002">
    <property type="protein sequence ID" value="KAJ8994850.1"/>
    <property type="molecule type" value="Genomic_DNA"/>
</dbReference>
<sequence length="592" mass="65495">MPIVTQDIPETISISSSTLRKFTGARVDAYTRYVAYVLFRDLNISVNGQRNINNVLSNLPVYQSVAEDDRLSFGWGLGNVIRDKAIHEGSYDHVAMMIAIGESFRESYGAKILKHMAHAAAGREDVTPHFSQWVAALHAVNGVFASTDFGLLVEEYLRMDPYPIRHVTNVEALIPPESVAKALQALMRVTAGHAKGVTLTGSAVISWFGAIAEWLCDLRIAVFQDTGVQLHVTHQDQDAQLTLVYTAEPGIQASAEPFKPSQVSLAKLTLVDRTYSAAVHATPFGGRVAWQSLLPRVFGKSFHYLDHEESKAFGLMIGAGARMFEGLALGEDGQDHGVLVSTKNRSNTASYGAGLVETITNWLPELRRFQGRMERPLKQTYRDAAASYVEQLSKIRRACRCGICTSREELEEGQDGVPPPHGYCLAVLVESIIALGLCLSRMTVSARLYPTRAGIQGFYASQVSKRLEARGLHWSEHFKIVYGNEWNAPDARRLTNSVQIFAGSRPDKDVPENLVALAHEGTCAYFVALEKSPKANRELDQQVKLIRVVSGVINVHEKVFDRACLGAVQNEASDDPWERIEYEHLPEPLFCK</sequence>
<organism evidence="1 2">
    <name type="scientific">Exophiala dermatitidis</name>
    <name type="common">Black yeast-like fungus</name>
    <name type="synonym">Wangiella dermatitidis</name>
    <dbReference type="NCBI Taxonomy" id="5970"/>
    <lineage>
        <taxon>Eukaryota</taxon>
        <taxon>Fungi</taxon>
        <taxon>Dikarya</taxon>
        <taxon>Ascomycota</taxon>
        <taxon>Pezizomycotina</taxon>
        <taxon>Eurotiomycetes</taxon>
        <taxon>Chaetothyriomycetidae</taxon>
        <taxon>Chaetothyriales</taxon>
        <taxon>Herpotrichiellaceae</taxon>
        <taxon>Exophiala</taxon>
    </lineage>
</organism>
<dbReference type="AlphaFoldDB" id="A0AAN6EZW1"/>
<evidence type="ECO:0000313" key="1">
    <source>
        <dbReference type="EMBL" id="KAJ8994850.1"/>
    </source>
</evidence>
<comment type="caution">
    <text evidence="1">The sequence shown here is derived from an EMBL/GenBank/DDBJ whole genome shotgun (WGS) entry which is preliminary data.</text>
</comment>
<reference evidence="1" key="1">
    <citation type="submission" date="2023-01" db="EMBL/GenBank/DDBJ databases">
        <title>Exophiala dermititidis isolated from Cystic Fibrosis Patient.</title>
        <authorList>
            <person name="Kurbessoian T."/>
            <person name="Crocker A."/>
            <person name="Murante D."/>
            <person name="Hogan D.A."/>
            <person name="Stajich J.E."/>
        </authorList>
    </citation>
    <scope>NUCLEOTIDE SEQUENCE</scope>
    <source>
        <strain evidence="1">Ex8</strain>
    </source>
</reference>
<evidence type="ECO:0000313" key="2">
    <source>
        <dbReference type="Proteomes" id="UP001161757"/>
    </source>
</evidence>
<accession>A0AAN6EZW1</accession>
<dbReference type="Proteomes" id="UP001161757">
    <property type="component" value="Unassembled WGS sequence"/>
</dbReference>